<evidence type="ECO:0000313" key="2">
    <source>
        <dbReference type="EMBL" id="KAL3700299.1"/>
    </source>
</evidence>
<feature type="coiled-coil region" evidence="1">
    <location>
        <begin position="77"/>
        <end position="118"/>
    </location>
</feature>
<dbReference type="Proteomes" id="UP001633002">
    <property type="component" value="Unassembled WGS sequence"/>
</dbReference>
<evidence type="ECO:0000313" key="3">
    <source>
        <dbReference type="Proteomes" id="UP001633002"/>
    </source>
</evidence>
<sequence>MTKTSSMFSSLCNVFGEAQRVLERLDTVAHKKGLPREGPGDLENFLCQALQGWRQQETTALELELANSLLMTLRPINNRQKKDCEEVERTKAILTEEKSKLLEKLTTSNHEAKRARNKMKSFVLDLATRAKEFFGGEFESDKGEANFGYDQDLTKEVNEDFDCAYGNKVFGHTIY</sequence>
<name>A0ABD3IB17_9MARC</name>
<gene>
    <name evidence="2" type="ORF">R1sor_018321</name>
</gene>
<comment type="caution">
    <text evidence="2">The sequence shown here is derived from an EMBL/GenBank/DDBJ whole genome shotgun (WGS) entry which is preliminary data.</text>
</comment>
<keyword evidence="3" id="KW-1185">Reference proteome</keyword>
<accession>A0ABD3IB17</accession>
<evidence type="ECO:0000256" key="1">
    <source>
        <dbReference type="SAM" id="Coils"/>
    </source>
</evidence>
<reference evidence="2 3" key="1">
    <citation type="submission" date="2024-09" db="EMBL/GenBank/DDBJ databases">
        <title>Chromosome-scale assembly of Riccia sorocarpa.</title>
        <authorList>
            <person name="Paukszto L."/>
        </authorList>
    </citation>
    <scope>NUCLEOTIDE SEQUENCE [LARGE SCALE GENOMIC DNA]</scope>
    <source>
        <strain evidence="2">LP-2024</strain>
        <tissue evidence="2">Aerial parts of the thallus</tissue>
    </source>
</reference>
<proteinExistence type="predicted"/>
<dbReference type="EMBL" id="JBJQOH010000001">
    <property type="protein sequence ID" value="KAL3700299.1"/>
    <property type="molecule type" value="Genomic_DNA"/>
</dbReference>
<keyword evidence="1" id="KW-0175">Coiled coil</keyword>
<organism evidence="2 3">
    <name type="scientific">Riccia sorocarpa</name>
    <dbReference type="NCBI Taxonomy" id="122646"/>
    <lineage>
        <taxon>Eukaryota</taxon>
        <taxon>Viridiplantae</taxon>
        <taxon>Streptophyta</taxon>
        <taxon>Embryophyta</taxon>
        <taxon>Marchantiophyta</taxon>
        <taxon>Marchantiopsida</taxon>
        <taxon>Marchantiidae</taxon>
        <taxon>Marchantiales</taxon>
        <taxon>Ricciaceae</taxon>
        <taxon>Riccia</taxon>
    </lineage>
</organism>
<protein>
    <submittedName>
        <fullName evidence="2">Uncharacterized protein</fullName>
    </submittedName>
</protein>
<dbReference type="AlphaFoldDB" id="A0ABD3IB17"/>